<dbReference type="AlphaFoldDB" id="A0A328UF81"/>
<evidence type="ECO:0000313" key="3">
    <source>
        <dbReference type="Proteomes" id="UP000249377"/>
    </source>
</evidence>
<dbReference type="Pfam" id="PF07561">
    <property type="entry name" value="DUF1540"/>
    <property type="match status" value="2"/>
</dbReference>
<dbReference type="EMBL" id="QLYR01000001">
    <property type="protein sequence ID" value="RAQ30256.1"/>
    <property type="molecule type" value="Genomic_DNA"/>
</dbReference>
<keyword evidence="3" id="KW-1185">Reference proteome</keyword>
<dbReference type="Proteomes" id="UP000249377">
    <property type="component" value="Unassembled WGS sequence"/>
</dbReference>
<accession>A0A328UF81</accession>
<evidence type="ECO:0000259" key="1">
    <source>
        <dbReference type="Pfam" id="PF07561"/>
    </source>
</evidence>
<evidence type="ECO:0000313" key="2">
    <source>
        <dbReference type="EMBL" id="RAQ30256.1"/>
    </source>
</evidence>
<feature type="domain" description="DUF1540" evidence="1">
    <location>
        <begin position="63"/>
        <end position="101"/>
    </location>
</feature>
<dbReference type="InterPro" id="IPR011437">
    <property type="entry name" value="DUF1540"/>
</dbReference>
<sequence length="104" mass="10989">MTNLQCDVKSCSYNSENCCCRPDIKVEGPCACGCDQTCCASFEEKRGASNSCGCNNPNQALDVACTADNCVYNSSSKCTASAISVCGCNANCKDETECASFRMK</sequence>
<reference evidence="2 3" key="1">
    <citation type="submission" date="2018-06" db="EMBL/GenBank/DDBJ databases">
        <title>Noncontiguous genome sequence of Ruminococcaceae bacterium ASD2818.</title>
        <authorList>
            <person name="Chaplin A.V."/>
            <person name="Sokolova S.R."/>
            <person name="Kochetkova T.O."/>
            <person name="Goltsov A.Y."/>
            <person name="Trofimov D.Y."/>
            <person name="Efimov B.A."/>
        </authorList>
    </citation>
    <scope>NUCLEOTIDE SEQUENCE [LARGE SCALE GENOMIC DNA]</scope>
    <source>
        <strain evidence="2 3">ASD2818</strain>
    </source>
</reference>
<gene>
    <name evidence="2" type="ORF">DPQ25_01750</name>
</gene>
<protein>
    <submittedName>
        <fullName evidence="2">DUF1540 domain-containing protein</fullName>
    </submittedName>
</protein>
<organism evidence="2 3">
    <name type="scientific">Hydrogeniiclostridium mannosilyticum</name>
    <dbReference type="NCBI Taxonomy" id="2764322"/>
    <lineage>
        <taxon>Bacteria</taxon>
        <taxon>Bacillati</taxon>
        <taxon>Bacillota</taxon>
        <taxon>Clostridia</taxon>
        <taxon>Eubacteriales</taxon>
        <taxon>Acutalibacteraceae</taxon>
        <taxon>Hydrogeniiclostridium</taxon>
    </lineage>
</organism>
<comment type="caution">
    <text evidence="2">The sequence shown here is derived from an EMBL/GenBank/DDBJ whole genome shotgun (WGS) entry which is preliminary data.</text>
</comment>
<feature type="domain" description="DUF1540" evidence="1">
    <location>
        <begin position="5"/>
        <end position="42"/>
    </location>
</feature>
<dbReference type="RefSeq" id="WP_112331453.1">
    <property type="nucleotide sequence ID" value="NZ_JBKYJQ010000004.1"/>
</dbReference>
<proteinExistence type="predicted"/>
<name>A0A328UF81_9FIRM</name>